<dbReference type="GO" id="GO:0005829">
    <property type="term" value="C:cytosol"/>
    <property type="evidence" value="ECO:0007669"/>
    <property type="project" value="TreeGrafter"/>
</dbReference>
<dbReference type="GO" id="GO:0003955">
    <property type="term" value="F:NAD(P)H dehydrogenase (quinone) activity"/>
    <property type="evidence" value="ECO:0007669"/>
    <property type="project" value="TreeGrafter"/>
</dbReference>
<gene>
    <name evidence="4" type="ORF">C3942_16715</name>
</gene>
<evidence type="ECO:0000259" key="3">
    <source>
        <dbReference type="Pfam" id="PF02525"/>
    </source>
</evidence>
<sequence length="196" mass="22629">MSPRVLIILAHPAEDSLCHALAASYAAGALQSGAEVRRLDLGRMSFDPVLRQGYRGSQPLEPDLVSAQQELLWARHLVFVYPVWWGAMPALLKGFLDRVLLPGFAFRYRRDSVWWDRLLAGRSAQLIVTMDTPPWYYRWFYRQPGHEQMRRTVLEFCGIRPVRVKSFGAVRSATPAQRARWLEWARRQGARLPPRT</sequence>
<reference evidence="4 5" key="1">
    <citation type="submission" date="2018-02" db="EMBL/GenBank/DDBJ databases">
        <title>Genome sequencing of Solimonas sp. HR-BB.</title>
        <authorList>
            <person name="Lee Y."/>
            <person name="Jeon C.O."/>
        </authorList>
    </citation>
    <scope>NUCLEOTIDE SEQUENCE [LARGE SCALE GENOMIC DNA]</scope>
    <source>
        <strain evidence="4 5">HR-BB</strain>
    </source>
</reference>
<evidence type="ECO:0000256" key="2">
    <source>
        <dbReference type="ARBA" id="ARBA00023002"/>
    </source>
</evidence>
<dbReference type="InterPro" id="IPR003680">
    <property type="entry name" value="Flavodoxin_fold"/>
</dbReference>
<dbReference type="Gene3D" id="3.40.50.360">
    <property type="match status" value="1"/>
</dbReference>
<proteinExistence type="inferred from homology"/>
<name>A0A2S5TCG3_9GAMM</name>
<evidence type="ECO:0000256" key="1">
    <source>
        <dbReference type="ARBA" id="ARBA00006252"/>
    </source>
</evidence>
<dbReference type="InterPro" id="IPR029039">
    <property type="entry name" value="Flavoprotein-like_sf"/>
</dbReference>
<dbReference type="OrthoDB" id="9798454at2"/>
<dbReference type="Pfam" id="PF02525">
    <property type="entry name" value="Flavodoxin_2"/>
    <property type="match status" value="1"/>
</dbReference>
<dbReference type="RefSeq" id="WP_104231503.1">
    <property type="nucleotide sequence ID" value="NZ_PSNW01000010.1"/>
</dbReference>
<dbReference type="EMBL" id="PSNW01000010">
    <property type="protein sequence ID" value="PPE72693.1"/>
    <property type="molecule type" value="Genomic_DNA"/>
</dbReference>
<dbReference type="SUPFAM" id="SSF52218">
    <property type="entry name" value="Flavoproteins"/>
    <property type="match status" value="1"/>
</dbReference>
<feature type="domain" description="Flavodoxin-like fold" evidence="3">
    <location>
        <begin position="4"/>
        <end position="179"/>
    </location>
</feature>
<keyword evidence="2" id="KW-0560">Oxidoreductase</keyword>
<evidence type="ECO:0000313" key="4">
    <source>
        <dbReference type="EMBL" id="PPE72693.1"/>
    </source>
</evidence>
<dbReference type="InterPro" id="IPR051545">
    <property type="entry name" value="NAD(P)H_dehydrogenase_qn"/>
</dbReference>
<protein>
    <submittedName>
        <fullName evidence="4">NADPH:quinone reductase</fullName>
    </submittedName>
</protein>
<evidence type="ECO:0000313" key="5">
    <source>
        <dbReference type="Proteomes" id="UP000238220"/>
    </source>
</evidence>
<dbReference type="AlphaFoldDB" id="A0A2S5TCG3"/>
<comment type="caution">
    <text evidence="4">The sequence shown here is derived from an EMBL/GenBank/DDBJ whole genome shotgun (WGS) entry which is preliminary data.</text>
</comment>
<organism evidence="4 5">
    <name type="scientific">Solimonas fluminis</name>
    <dbReference type="NCBI Taxonomy" id="2086571"/>
    <lineage>
        <taxon>Bacteria</taxon>
        <taxon>Pseudomonadati</taxon>
        <taxon>Pseudomonadota</taxon>
        <taxon>Gammaproteobacteria</taxon>
        <taxon>Nevskiales</taxon>
        <taxon>Nevskiaceae</taxon>
        <taxon>Solimonas</taxon>
    </lineage>
</organism>
<dbReference type="PANTHER" id="PTHR10204:SF34">
    <property type="entry name" value="NAD(P)H DEHYDROGENASE [QUINONE] 1 ISOFORM 1"/>
    <property type="match status" value="1"/>
</dbReference>
<keyword evidence="5" id="KW-1185">Reference proteome</keyword>
<comment type="similarity">
    <text evidence="1">Belongs to the NAD(P)H dehydrogenase (quinone) family.</text>
</comment>
<dbReference type="Proteomes" id="UP000238220">
    <property type="component" value="Unassembled WGS sequence"/>
</dbReference>
<dbReference type="PANTHER" id="PTHR10204">
    <property type="entry name" value="NAD P H OXIDOREDUCTASE-RELATED"/>
    <property type="match status" value="1"/>
</dbReference>
<accession>A0A2S5TCG3</accession>